<dbReference type="Proteomes" id="UP000286928">
    <property type="component" value="Unassembled WGS sequence"/>
</dbReference>
<dbReference type="RefSeq" id="WP_126164901.1">
    <property type="nucleotide sequence ID" value="NZ_DAHVNI010000041.1"/>
</dbReference>
<evidence type="ECO:0000313" key="18">
    <source>
        <dbReference type="Proteomes" id="UP000287467"/>
    </source>
</evidence>
<dbReference type="NCBIfam" id="TIGR01183">
    <property type="entry name" value="ntrB"/>
    <property type="match status" value="1"/>
</dbReference>
<reference evidence="14" key="1">
    <citation type="submission" date="2017-10" db="EMBL/GenBank/DDBJ databases">
        <authorList>
            <person name="Wilpiszeski R.L."/>
            <person name="Zhidan Z."/>
            <person name="House C.H."/>
        </authorList>
    </citation>
    <scope>NUCLEOTIDE SEQUENCE</scope>
    <source>
        <strain evidence="14">12_S12</strain>
    </source>
</reference>
<dbReference type="EMBL" id="PELR01000199">
    <property type="protein sequence ID" value="RTH03193.1"/>
    <property type="molecule type" value="Genomic_DNA"/>
</dbReference>
<evidence type="ECO:0000256" key="4">
    <source>
        <dbReference type="ARBA" id="ARBA00022475"/>
    </source>
</evidence>
<evidence type="ECO:0000256" key="8">
    <source>
        <dbReference type="ARBA" id="ARBA00023065"/>
    </source>
</evidence>
<feature type="transmembrane region" description="Helical" evidence="10">
    <location>
        <begin position="86"/>
        <end position="105"/>
    </location>
</feature>
<evidence type="ECO:0000259" key="11">
    <source>
        <dbReference type="PROSITE" id="PS50928"/>
    </source>
</evidence>
<evidence type="ECO:0000313" key="13">
    <source>
        <dbReference type="EMBL" id="RTH32136.1"/>
    </source>
</evidence>
<keyword evidence="5" id="KW-0997">Cell inner membrane</keyword>
<comment type="subcellular location">
    <subcellularLocation>
        <location evidence="1">Cell inner membrane</location>
    </subcellularLocation>
    <subcellularLocation>
        <location evidence="2 10">Cell membrane</location>
        <topology evidence="2 10">Multi-pass membrane protein</topology>
    </subcellularLocation>
</comment>
<protein>
    <submittedName>
        <fullName evidence="12">Nitrate ABC transporter, permease protein</fullName>
    </submittedName>
</protein>
<evidence type="ECO:0000313" key="16">
    <source>
        <dbReference type="Proteomes" id="UP000286910"/>
    </source>
</evidence>
<sequence>MERLGKESPFRRITVPTSLLMGLNAITGFAILLLAWYILSHTITPQLPDPARTLGVFWQLLTNPFYNHGPNDLGIGLQLWLSLKRVFAGFGLGALIAVPLGIAVGTSEGLRAMLNPVIQILRPISPLAWFPVGLAALQASEPASIFVIAITSLWPTLINTALGVGSIPQDYRNVAKVFAFSPWTYLTRVVLPHSLPYVFTGFRLGMGTAWMVIVAAEMLAGGMGIGFFVWDSYNSGQLDYVMASLLFIGLVGWGLDALLAGLVRRFSHG</sequence>
<organism evidence="12 16">
    <name type="scientific">Thermus scotoductus</name>
    <dbReference type="NCBI Taxonomy" id="37636"/>
    <lineage>
        <taxon>Bacteria</taxon>
        <taxon>Thermotogati</taxon>
        <taxon>Deinococcota</taxon>
        <taxon>Deinococci</taxon>
        <taxon>Thermales</taxon>
        <taxon>Thermaceae</taxon>
        <taxon>Thermus</taxon>
    </lineage>
</organism>
<evidence type="ECO:0000256" key="7">
    <source>
        <dbReference type="ARBA" id="ARBA00022989"/>
    </source>
</evidence>
<keyword evidence="19" id="KW-1185">Reference proteome</keyword>
<dbReference type="FunFam" id="1.10.3720.10:FF:000003">
    <property type="entry name" value="Aliphatic sulfonate ABC transporter permease"/>
    <property type="match status" value="1"/>
</dbReference>
<dbReference type="GO" id="GO:0042918">
    <property type="term" value="P:alkanesulfonate transmembrane transport"/>
    <property type="evidence" value="ECO:0007669"/>
    <property type="project" value="UniProtKB-ARBA"/>
</dbReference>
<comment type="similarity">
    <text evidence="10">Belongs to the binding-protein-dependent transport system permease family.</text>
</comment>
<feature type="transmembrane region" description="Helical" evidence="10">
    <location>
        <begin position="143"/>
        <end position="162"/>
    </location>
</feature>
<dbReference type="EMBL" id="PEMD01000199">
    <property type="protein sequence ID" value="RTH32136.1"/>
    <property type="molecule type" value="Genomic_DNA"/>
</dbReference>
<dbReference type="CDD" id="cd06261">
    <property type="entry name" value="TM_PBP2"/>
    <property type="match status" value="1"/>
</dbReference>
<dbReference type="AlphaFoldDB" id="A0A430R795"/>
<proteinExistence type="inferred from homology"/>
<dbReference type="InterPro" id="IPR035906">
    <property type="entry name" value="MetI-like_sf"/>
</dbReference>
<gene>
    <name evidence="12" type="primary">ntrB</name>
    <name evidence="15" type="ORF">CSW14_12335</name>
    <name evidence="14" type="ORF">CSW25_07460</name>
    <name evidence="13" type="ORF">CSW33_06575</name>
    <name evidence="12" type="ORF">CSW45_06960</name>
</gene>
<evidence type="ECO:0000256" key="9">
    <source>
        <dbReference type="ARBA" id="ARBA00023136"/>
    </source>
</evidence>
<dbReference type="GO" id="GO:0005886">
    <property type="term" value="C:plasma membrane"/>
    <property type="evidence" value="ECO:0007669"/>
    <property type="project" value="UniProtKB-SubCell"/>
</dbReference>
<feature type="transmembrane region" description="Helical" evidence="10">
    <location>
        <begin position="117"/>
        <end position="137"/>
    </location>
</feature>
<evidence type="ECO:0000313" key="15">
    <source>
        <dbReference type="EMBL" id="RTI48739.1"/>
    </source>
</evidence>
<dbReference type="GO" id="GO:0015112">
    <property type="term" value="F:nitrate transmembrane transporter activity"/>
    <property type="evidence" value="ECO:0007669"/>
    <property type="project" value="InterPro"/>
</dbReference>
<keyword evidence="9 10" id="KW-0472">Membrane</keyword>
<evidence type="ECO:0000313" key="17">
    <source>
        <dbReference type="Proteomes" id="UP000286928"/>
    </source>
</evidence>
<reference evidence="16 17" key="2">
    <citation type="journal article" date="2019" name="Extremophiles">
        <title>Biogeography of thermophiles and predominance of Thermus scotoductus in domestic water heaters.</title>
        <authorList>
            <person name="Wilpiszeski R.L."/>
            <person name="Zhang Z."/>
            <person name="House C.H."/>
        </authorList>
    </citation>
    <scope>NUCLEOTIDE SEQUENCE [LARGE SCALE GENOMIC DNA]</scope>
    <source>
        <strain evidence="14 19">12_S12</strain>
        <strain evidence="15 18">1_S1</strain>
        <strain evidence="13 17">20_S20</strain>
        <strain evidence="12 16">32_S32</strain>
    </source>
</reference>
<dbReference type="EMBL" id="PEMW01000454">
    <property type="protein sequence ID" value="RTI48739.1"/>
    <property type="molecule type" value="Genomic_DNA"/>
</dbReference>
<dbReference type="EMBL" id="PEML01000233">
    <property type="protein sequence ID" value="RTI06846.1"/>
    <property type="molecule type" value="Genomic_DNA"/>
</dbReference>
<dbReference type="Proteomes" id="UP000287962">
    <property type="component" value="Unassembled WGS sequence"/>
</dbReference>
<feature type="domain" description="ABC transmembrane type-1" evidence="11">
    <location>
        <begin position="79"/>
        <end position="259"/>
    </location>
</feature>
<evidence type="ECO:0000256" key="6">
    <source>
        <dbReference type="ARBA" id="ARBA00022692"/>
    </source>
</evidence>
<feature type="transmembrane region" description="Helical" evidence="10">
    <location>
        <begin position="20"/>
        <end position="39"/>
    </location>
</feature>
<keyword evidence="4" id="KW-1003">Cell membrane</keyword>
<name>A0A430R795_THESC</name>
<dbReference type="Proteomes" id="UP000287467">
    <property type="component" value="Unassembled WGS sequence"/>
</dbReference>
<dbReference type="PROSITE" id="PS50928">
    <property type="entry name" value="ABC_TM1"/>
    <property type="match status" value="1"/>
</dbReference>
<evidence type="ECO:0000313" key="14">
    <source>
        <dbReference type="EMBL" id="RTI06846.1"/>
    </source>
</evidence>
<feature type="transmembrane region" description="Helical" evidence="10">
    <location>
        <begin position="209"/>
        <end position="230"/>
    </location>
</feature>
<evidence type="ECO:0000256" key="2">
    <source>
        <dbReference type="ARBA" id="ARBA00004651"/>
    </source>
</evidence>
<evidence type="ECO:0000256" key="1">
    <source>
        <dbReference type="ARBA" id="ARBA00004533"/>
    </source>
</evidence>
<keyword evidence="6 10" id="KW-0812">Transmembrane</keyword>
<keyword evidence="3 10" id="KW-0813">Transport</keyword>
<dbReference type="PANTHER" id="PTHR30151:SF7">
    <property type="entry name" value="NITRATE IMPORT PERMEASE PROTEIN NRTB"/>
    <property type="match status" value="1"/>
</dbReference>
<evidence type="ECO:0000313" key="12">
    <source>
        <dbReference type="EMBL" id="RTH03193.1"/>
    </source>
</evidence>
<evidence type="ECO:0000256" key="5">
    <source>
        <dbReference type="ARBA" id="ARBA00022519"/>
    </source>
</evidence>
<evidence type="ECO:0000256" key="10">
    <source>
        <dbReference type="RuleBase" id="RU363032"/>
    </source>
</evidence>
<dbReference type="PANTHER" id="PTHR30151">
    <property type="entry name" value="ALKANE SULFONATE ABC TRANSPORTER-RELATED, MEMBRANE SUBUNIT"/>
    <property type="match status" value="1"/>
</dbReference>
<dbReference type="Proteomes" id="UP000286910">
    <property type="component" value="Unassembled WGS sequence"/>
</dbReference>
<evidence type="ECO:0000313" key="19">
    <source>
        <dbReference type="Proteomes" id="UP000287962"/>
    </source>
</evidence>
<comment type="caution">
    <text evidence="12">The sequence shown here is derived from an EMBL/GenBank/DDBJ whole genome shotgun (WGS) entry which is preliminary data.</text>
</comment>
<keyword evidence="7 10" id="KW-1133">Transmembrane helix</keyword>
<evidence type="ECO:0000256" key="3">
    <source>
        <dbReference type="ARBA" id="ARBA00022448"/>
    </source>
</evidence>
<dbReference type="GO" id="GO:0006811">
    <property type="term" value="P:monoatomic ion transport"/>
    <property type="evidence" value="ECO:0007669"/>
    <property type="project" value="UniProtKB-KW"/>
</dbReference>
<keyword evidence="8" id="KW-0406">Ion transport</keyword>
<feature type="transmembrane region" description="Helical" evidence="10">
    <location>
        <begin position="242"/>
        <end position="263"/>
    </location>
</feature>
<dbReference type="InterPro" id="IPR000515">
    <property type="entry name" value="MetI-like"/>
</dbReference>
<dbReference type="Gene3D" id="1.10.3720.10">
    <property type="entry name" value="MetI-like"/>
    <property type="match status" value="1"/>
</dbReference>
<dbReference type="SUPFAM" id="SSF161098">
    <property type="entry name" value="MetI-like"/>
    <property type="match status" value="1"/>
</dbReference>
<dbReference type="InterPro" id="IPR005889">
    <property type="entry name" value="NtrB"/>
</dbReference>
<dbReference type="Pfam" id="PF00528">
    <property type="entry name" value="BPD_transp_1"/>
    <property type="match status" value="1"/>
</dbReference>
<accession>A0A430R795</accession>